<dbReference type="Pfam" id="PF05978">
    <property type="entry name" value="UNC-93"/>
    <property type="match status" value="1"/>
</dbReference>
<comment type="caution">
    <text evidence="10">The sequence shown here is derived from an EMBL/GenBank/DDBJ whole genome shotgun (WGS) entry which is preliminary data.</text>
</comment>
<dbReference type="GO" id="GO:0016020">
    <property type="term" value="C:membrane"/>
    <property type="evidence" value="ECO:0007669"/>
    <property type="project" value="UniProtKB-SubCell"/>
</dbReference>
<accession>A0A5B7DU91</accession>
<evidence type="ECO:0000256" key="4">
    <source>
        <dbReference type="ARBA" id="ARBA00022989"/>
    </source>
</evidence>
<evidence type="ECO:0000256" key="9">
    <source>
        <dbReference type="SAM" id="Phobius"/>
    </source>
</evidence>
<comment type="subcellular location">
    <subcellularLocation>
        <location evidence="1">Membrane</location>
        <topology evidence="1">Multi-pass membrane protein</topology>
    </subcellularLocation>
</comment>
<evidence type="ECO:0000313" key="10">
    <source>
        <dbReference type="EMBL" id="MPC24543.1"/>
    </source>
</evidence>
<keyword evidence="11" id="KW-1185">Reference proteome</keyword>
<protein>
    <recommendedName>
        <fullName evidence="7">UNC93-like protein MFSD11</fullName>
    </recommendedName>
    <alternativeName>
        <fullName evidence="8">Major facilitator superfamily domain-containing protein 11</fullName>
    </alternativeName>
</protein>
<name>A0A5B7DU91_PORTR</name>
<evidence type="ECO:0000313" key="11">
    <source>
        <dbReference type="Proteomes" id="UP000324222"/>
    </source>
</evidence>
<dbReference type="InterPro" id="IPR036259">
    <property type="entry name" value="MFS_trans_sf"/>
</dbReference>
<evidence type="ECO:0000256" key="8">
    <source>
        <dbReference type="ARBA" id="ARBA00041910"/>
    </source>
</evidence>
<keyword evidence="5 9" id="KW-0472">Membrane</keyword>
<keyword evidence="3 9" id="KW-0812">Transmembrane</keyword>
<evidence type="ECO:0000256" key="1">
    <source>
        <dbReference type="ARBA" id="ARBA00004141"/>
    </source>
</evidence>
<feature type="transmembrane region" description="Helical" evidence="9">
    <location>
        <begin position="91"/>
        <end position="113"/>
    </location>
</feature>
<evidence type="ECO:0000256" key="7">
    <source>
        <dbReference type="ARBA" id="ARBA00040302"/>
    </source>
</evidence>
<keyword evidence="4 9" id="KW-1133">Transmembrane helix</keyword>
<dbReference type="InterPro" id="IPR010291">
    <property type="entry name" value="Ion_channel_UNC-93"/>
</dbReference>
<feature type="transmembrane region" description="Helical" evidence="9">
    <location>
        <begin position="56"/>
        <end position="79"/>
    </location>
</feature>
<dbReference type="AlphaFoldDB" id="A0A5B7DU91"/>
<dbReference type="OrthoDB" id="196103at2759"/>
<evidence type="ECO:0000256" key="2">
    <source>
        <dbReference type="ARBA" id="ARBA00009172"/>
    </source>
</evidence>
<evidence type="ECO:0000256" key="5">
    <source>
        <dbReference type="ARBA" id="ARBA00023136"/>
    </source>
</evidence>
<gene>
    <name evidence="10" type="primary">MFSD11</name>
    <name evidence="10" type="ORF">E2C01_017626</name>
</gene>
<proteinExistence type="inferred from homology"/>
<keyword evidence="6" id="KW-0325">Glycoprotein</keyword>
<sequence length="157" mass="17135">MVVFIVLTVVGVIGVGVMCLLPKPGSEGGGRADDLGGPSTALRKSFALFKTKDMLLLSFAFFYTGIALSFFSGVYSACLSSTLRFPDPKRLVGLSGMLIGIGEILAAACFFYASVFKLYWHLIILIVFATIGTFTFWMVEWKAHRRLKAKPDTTAFD</sequence>
<dbReference type="EMBL" id="VSRR010001342">
    <property type="protein sequence ID" value="MPC24543.1"/>
    <property type="molecule type" value="Genomic_DNA"/>
</dbReference>
<evidence type="ECO:0000256" key="6">
    <source>
        <dbReference type="ARBA" id="ARBA00023180"/>
    </source>
</evidence>
<dbReference type="SUPFAM" id="SSF103473">
    <property type="entry name" value="MFS general substrate transporter"/>
    <property type="match status" value="1"/>
</dbReference>
<feature type="transmembrane region" description="Helical" evidence="9">
    <location>
        <begin position="119"/>
        <end position="139"/>
    </location>
</feature>
<dbReference type="PANTHER" id="PTHR23294:SF0">
    <property type="entry name" value="UNC93-LIKE PROTEIN MFSD11"/>
    <property type="match status" value="1"/>
</dbReference>
<evidence type="ECO:0000256" key="3">
    <source>
        <dbReference type="ARBA" id="ARBA00022692"/>
    </source>
</evidence>
<dbReference type="Proteomes" id="UP000324222">
    <property type="component" value="Unassembled WGS sequence"/>
</dbReference>
<reference evidence="10 11" key="1">
    <citation type="submission" date="2019-05" db="EMBL/GenBank/DDBJ databases">
        <title>Another draft genome of Portunus trituberculatus and its Hox gene families provides insights of decapod evolution.</title>
        <authorList>
            <person name="Jeong J.-H."/>
            <person name="Song I."/>
            <person name="Kim S."/>
            <person name="Choi T."/>
            <person name="Kim D."/>
            <person name="Ryu S."/>
            <person name="Kim W."/>
        </authorList>
    </citation>
    <scope>NUCLEOTIDE SEQUENCE [LARGE SCALE GENOMIC DNA]</scope>
    <source>
        <tissue evidence="10">Muscle</tissue>
    </source>
</reference>
<comment type="similarity">
    <text evidence="2">Belongs to the unc-93 family.</text>
</comment>
<dbReference type="PANTHER" id="PTHR23294">
    <property type="entry name" value="ET TRANSLATION PRODUCT-RELATED"/>
    <property type="match status" value="1"/>
</dbReference>
<dbReference type="InterPro" id="IPR051617">
    <property type="entry name" value="UNC-93-like_regulator"/>
</dbReference>
<organism evidence="10 11">
    <name type="scientific">Portunus trituberculatus</name>
    <name type="common">Swimming crab</name>
    <name type="synonym">Neptunus trituberculatus</name>
    <dbReference type="NCBI Taxonomy" id="210409"/>
    <lineage>
        <taxon>Eukaryota</taxon>
        <taxon>Metazoa</taxon>
        <taxon>Ecdysozoa</taxon>
        <taxon>Arthropoda</taxon>
        <taxon>Crustacea</taxon>
        <taxon>Multicrustacea</taxon>
        <taxon>Malacostraca</taxon>
        <taxon>Eumalacostraca</taxon>
        <taxon>Eucarida</taxon>
        <taxon>Decapoda</taxon>
        <taxon>Pleocyemata</taxon>
        <taxon>Brachyura</taxon>
        <taxon>Eubrachyura</taxon>
        <taxon>Portunoidea</taxon>
        <taxon>Portunidae</taxon>
        <taxon>Portuninae</taxon>
        <taxon>Portunus</taxon>
    </lineage>
</organism>